<keyword evidence="1" id="KW-0812">Transmembrane</keyword>
<feature type="transmembrane region" description="Helical" evidence="1">
    <location>
        <begin position="12"/>
        <end position="35"/>
    </location>
</feature>
<name>A0A382PWR8_9ZZZZ</name>
<dbReference type="AlphaFoldDB" id="A0A382PWR8"/>
<evidence type="ECO:0000256" key="1">
    <source>
        <dbReference type="SAM" id="Phobius"/>
    </source>
</evidence>
<proteinExistence type="predicted"/>
<organism evidence="2">
    <name type="scientific">marine metagenome</name>
    <dbReference type="NCBI Taxonomy" id="408172"/>
    <lineage>
        <taxon>unclassified sequences</taxon>
        <taxon>metagenomes</taxon>
        <taxon>ecological metagenomes</taxon>
    </lineage>
</organism>
<feature type="non-terminal residue" evidence="2">
    <location>
        <position position="1"/>
    </location>
</feature>
<keyword evidence="1" id="KW-1133">Transmembrane helix</keyword>
<dbReference type="EMBL" id="UINC01110273">
    <property type="protein sequence ID" value="SVC77666.1"/>
    <property type="molecule type" value="Genomic_DNA"/>
</dbReference>
<reference evidence="2" key="1">
    <citation type="submission" date="2018-05" db="EMBL/GenBank/DDBJ databases">
        <authorList>
            <person name="Lanie J.A."/>
            <person name="Ng W.-L."/>
            <person name="Kazmierczak K.M."/>
            <person name="Andrzejewski T.M."/>
            <person name="Davidsen T.M."/>
            <person name="Wayne K.J."/>
            <person name="Tettelin H."/>
            <person name="Glass J.I."/>
            <person name="Rusch D."/>
            <person name="Podicherti R."/>
            <person name="Tsui H.-C.T."/>
            <person name="Winkler M.E."/>
        </authorList>
    </citation>
    <scope>NUCLEOTIDE SEQUENCE</scope>
</reference>
<protein>
    <submittedName>
        <fullName evidence="2">Uncharacterized protein</fullName>
    </submittedName>
</protein>
<sequence length="55" mass="6153">VDFIKSIGRKNLLIGITTIFIGFVFVGIAITFYIIQVLDSSKMTSLEYEIDKPIA</sequence>
<evidence type="ECO:0000313" key="2">
    <source>
        <dbReference type="EMBL" id="SVC77666.1"/>
    </source>
</evidence>
<gene>
    <name evidence="2" type="ORF">METZ01_LOCUS330520</name>
</gene>
<feature type="non-terminal residue" evidence="2">
    <location>
        <position position="55"/>
    </location>
</feature>
<keyword evidence="1" id="KW-0472">Membrane</keyword>
<accession>A0A382PWR8</accession>